<organism evidence="1 2">
    <name type="scientific">Arachis hypogaea</name>
    <name type="common">Peanut</name>
    <dbReference type="NCBI Taxonomy" id="3818"/>
    <lineage>
        <taxon>Eukaryota</taxon>
        <taxon>Viridiplantae</taxon>
        <taxon>Streptophyta</taxon>
        <taxon>Embryophyta</taxon>
        <taxon>Tracheophyta</taxon>
        <taxon>Spermatophyta</taxon>
        <taxon>Magnoliopsida</taxon>
        <taxon>eudicotyledons</taxon>
        <taxon>Gunneridae</taxon>
        <taxon>Pentapetalae</taxon>
        <taxon>rosids</taxon>
        <taxon>fabids</taxon>
        <taxon>Fabales</taxon>
        <taxon>Fabaceae</taxon>
        <taxon>Papilionoideae</taxon>
        <taxon>50 kb inversion clade</taxon>
        <taxon>dalbergioids sensu lato</taxon>
        <taxon>Dalbergieae</taxon>
        <taxon>Pterocarpus clade</taxon>
        <taxon>Arachis</taxon>
    </lineage>
</organism>
<dbReference type="InterPro" id="IPR004252">
    <property type="entry name" value="Probable_transposase_24"/>
</dbReference>
<dbReference type="Pfam" id="PF03004">
    <property type="entry name" value="Transposase_24"/>
    <property type="match status" value="1"/>
</dbReference>
<keyword evidence="2" id="KW-1185">Reference proteome</keyword>
<evidence type="ECO:0000313" key="1">
    <source>
        <dbReference type="EMBL" id="RYR32045.1"/>
    </source>
</evidence>
<evidence type="ECO:0000313" key="2">
    <source>
        <dbReference type="Proteomes" id="UP000289738"/>
    </source>
</evidence>
<reference evidence="1 2" key="1">
    <citation type="submission" date="2019-01" db="EMBL/GenBank/DDBJ databases">
        <title>Sequencing of cultivated peanut Arachis hypogaea provides insights into genome evolution and oil improvement.</title>
        <authorList>
            <person name="Chen X."/>
        </authorList>
    </citation>
    <scope>NUCLEOTIDE SEQUENCE [LARGE SCALE GENOMIC DNA]</scope>
    <source>
        <strain evidence="2">cv. Fuhuasheng</strain>
        <tissue evidence="1">Leaves</tissue>
    </source>
</reference>
<dbReference type="AlphaFoldDB" id="A0A445B026"/>
<comment type="caution">
    <text evidence="1">The sequence shown here is derived from an EMBL/GenBank/DDBJ whole genome shotgun (WGS) entry which is preliminary data.</text>
</comment>
<dbReference type="Proteomes" id="UP000289738">
    <property type="component" value="Chromosome B01"/>
</dbReference>
<sequence length="195" mass="22135">MNTKGISCQILEISERIIDASYSMSIINQNLVGMQISSPKIKKLCEKNAINQQLKISHTLGSKTLVRKCHEIRKFSREKIFSITHKKKDEIFVNKKAQPKNEISEGVSENEAYVKVFSKKNSSYVRGMGVGIHPSQVIRSSFRLRKFIQSATTSRSSRTEYQNLKLQVPLLQEQVADFESPAHIRLSSSASHKPQ</sequence>
<name>A0A445B026_ARAHY</name>
<dbReference type="EMBL" id="SDMP01000011">
    <property type="protein sequence ID" value="RYR32045.1"/>
    <property type="molecule type" value="Genomic_DNA"/>
</dbReference>
<protein>
    <submittedName>
        <fullName evidence="1">Uncharacterized protein</fullName>
    </submittedName>
</protein>
<proteinExistence type="predicted"/>
<gene>
    <name evidence="1" type="ORF">Ahy_B01g057031</name>
</gene>
<accession>A0A445B026</accession>